<evidence type="ECO:0000313" key="3">
    <source>
        <dbReference type="Proteomes" id="UP001162891"/>
    </source>
</evidence>
<protein>
    <recommendedName>
        <fullName evidence="4">Outer membrane protein beta-barrel domain-containing protein</fullName>
    </recommendedName>
</protein>
<keyword evidence="3" id="KW-1185">Reference proteome</keyword>
<gene>
    <name evidence="2" type="ORF">AMOR_35200</name>
</gene>
<reference evidence="3" key="1">
    <citation type="journal article" date="2022" name="Int. J. Syst. Evol. Microbiol.">
        <title>Anaeromyxobacter oryzae sp. nov., Anaeromyxobacter diazotrophicus sp. nov. and Anaeromyxobacter paludicola sp. nov., isolated from paddy soils.</title>
        <authorList>
            <person name="Itoh H."/>
            <person name="Xu Z."/>
            <person name="Mise K."/>
            <person name="Masuda Y."/>
            <person name="Ushijima N."/>
            <person name="Hayakawa C."/>
            <person name="Shiratori Y."/>
            <person name="Senoo K."/>
        </authorList>
    </citation>
    <scope>NUCLEOTIDE SEQUENCE [LARGE SCALE GENOMIC DNA]</scope>
    <source>
        <strain evidence="3">Red232</strain>
    </source>
</reference>
<accession>A0ABN6MU59</accession>
<dbReference type="Proteomes" id="UP001162891">
    <property type="component" value="Chromosome"/>
</dbReference>
<proteinExistence type="predicted"/>
<feature type="region of interest" description="Disordered" evidence="1">
    <location>
        <begin position="19"/>
        <end position="65"/>
    </location>
</feature>
<evidence type="ECO:0000256" key="1">
    <source>
        <dbReference type="SAM" id="MobiDB-lite"/>
    </source>
</evidence>
<evidence type="ECO:0008006" key="4">
    <source>
        <dbReference type="Google" id="ProtNLM"/>
    </source>
</evidence>
<dbReference type="EMBL" id="AP025591">
    <property type="protein sequence ID" value="BDG04524.1"/>
    <property type="molecule type" value="Genomic_DNA"/>
</dbReference>
<sequence>MRTLLLSILVAAPLARGEEAAPDRAPAAQVALAAPATASSGTDPADLPPPPAPPATPAATDAAAPRTGSRFGVQVETGLPEGLAVGVTFRPVSSVRLWAGPAWNYVSFGGQLGVAIVPFRWALSPVLSLEAGRYFRADLSRFVNEGTGAPKGVEPLLKNVSYDYAAAHLGFELGSQRGFAFSVRAGLAYVRMATHGSTAPTSSGTAGDAQVYFVDPRVNATIPSVKLGFQYSF</sequence>
<feature type="compositionally biased region" description="Pro residues" evidence="1">
    <location>
        <begin position="46"/>
        <end position="56"/>
    </location>
</feature>
<name>A0ABN6MU59_9BACT</name>
<organism evidence="2 3">
    <name type="scientific">Anaeromyxobacter oryzae</name>
    <dbReference type="NCBI Taxonomy" id="2918170"/>
    <lineage>
        <taxon>Bacteria</taxon>
        <taxon>Pseudomonadati</taxon>
        <taxon>Myxococcota</taxon>
        <taxon>Myxococcia</taxon>
        <taxon>Myxococcales</taxon>
        <taxon>Cystobacterineae</taxon>
        <taxon>Anaeromyxobacteraceae</taxon>
        <taxon>Anaeromyxobacter</taxon>
    </lineage>
</organism>
<dbReference type="RefSeq" id="WP_248352926.1">
    <property type="nucleotide sequence ID" value="NZ_AP025591.1"/>
</dbReference>
<feature type="compositionally biased region" description="Low complexity" evidence="1">
    <location>
        <begin position="23"/>
        <end position="45"/>
    </location>
</feature>
<evidence type="ECO:0000313" key="2">
    <source>
        <dbReference type="EMBL" id="BDG04524.1"/>
    </source>
</evidence>